<reference evidence="1 2" key="1">
    <citation type="submission" date="2022-06" db="EMBL/GenBank/DDBJ databases">
        <title>Isolation of gut microbiota from human fecal samples.</title>
        <authorList>
            <person name="Pamer E.G."/>
            <person name="Barat B."/>
            <person name="Waligurski E."/>
            <person name="Medina S."/>
            <person name="Paddock L."/>
            <person name="Mostad J."/>
        </authorList>
    </citation>
    <scope>NUCLEOTIDE SEQUENCE [LARGE SCALE GENOMIC DNA]</scope>
    <source>
        <strain evidence="1 2">DFI.9.73</strain>
    </source>
</reference>
<dbReference type="EMBL" id="JANFZH010000001">
    <property type="protein sequence ID" value="MCQ4838327.1"/>
    <property type="molecule type" value="Genomic_DNA"/>
</dbReference>
<dbReference type="GeneID" id="90532385"/>
<gene>
    <name evidence="1" type="ORF">NE695_00180</name>
</gene>
<comment type="caution">
    <text evidence="1">The sequence shown here is derived from an EMBL/GenBank/DDBJ whole genome shotgun (WGS) entry which is preliminary data.</text>
</comment>
<protein>
    <submittedName>
        <fullName evidence="1">CopG family transcriptional regulator</fullName>
    </submittedName>
</protein>
<keyword evidence="2" id="KW-1185">Reference proteome</keyword>
<organism evidence="1 2">
    <name type="scientific">Neglectibacter timonensis</name>
    <dbReference type="NCBI Taxonomy" id="1776382"/>
    <lineage>
        <taxon>Bacteria</taxon>
        <taxon>Bacillati</taxon>
        <taxon>Bacillota</taxon>
        <taxon>Clostridia</taxon>
        <taxon>Eubacteriales</taxon>
        <taxon>Oscillospiraceae</taxon>
        <taxon>Neglectibacter</taxon>
    </lineage>
</organism>
<evidence type="ECO:0000313" key="1">
    <source>
        <dbReference type="EMBL" id="MCQ4838327.1"/>
    </source>
</evidence>
<accession>A0ABT1RUH6</accession>
<proteinExistence type="predicted"/>
<sequence>MMPPKKMGRPPADNPKSKTLRIRVDDKTIETLEDCSKALEISKSEVVRKGIGMVKDSLKK</sequence>
<dbReference type="RefSeq" id="WP_242871092.1">
    <property type="nucleotide sequence ID" value="NZ_CABKVV010000013.1"/>
</dbReference>
<name>A0ABT1RUH6_9FIRM</name>
<dbReference type="Proteomes" id="UP001524473">
    <property type="component" value="Unassembled WGS sequence"/>
</dbReference>
<evidence type="ECO:0000313" key="2">
    <source>
        <dbReference type="Proteomes" id="UP001524473"/>
    </source>
</evidence>